<dbReference type="Proteomes" id="UP001374803">
    <property type="component" value="Chromosome"/>
</dbReference>
<keyword evidence="5" id="KW-1185">Reference proteome</keyword>
<proteinExistence type="inferred from homology"/>
<keyword evidence="2" id="KW-0479">Metal-binding</keyword>
<dbReference type="InterPro" id="IPR036396">
    <property type="entry name" value="Cyt_P450_sf"/>
</dbReference>
<dbReference type="InterPro" id="IPR001128">
    <property type="entry name" value="Cyt_P450"/>
</dbReference>
<protein>
    <submittedName>
        <fullName evidence="4">Cytochrome P450</fullName>
    </submittedName>
</protein>
<feature type="region of interest" description="Disordered" evidence="3">
    <location>
        <begin position="1"/>
        <end position="33"/>
    </location>
</feature>
<keyword evidence="2" id="KW-0560">Oxidoreductase</keyword>
<dbReference type="Gene3D" id="1.10.630.10">
    <property type="entry name" value="Cytochrome P450"/>
    <property type="match status" value="1"/>
</dbReference>
<keyword evidence="2" id="KW-0503">Monooxygenase</keyword>
<dbReference type="PROSITE" id="PS00086">
    <property type="entry name" value="CYTOCHROME_P450"/>
    <property type="match status" value="1"/>
</dbReference>
<evidence type="ECO:0000313" key="4">
    <source>
        <dbReference type="EMBL" id="WXB09534.1"/>
    </source>
</evidence>
<reference evidence="4" key="1">
    <citation type="submission" date="2021-12" db="EMBL/GenBank/DDBJ databases">
        <title>Discovery of the Pendulisporaceae a myxobacterial family with distinct sporulation behavior and unique specialized metabolism.</title>
        <authorList>
            <person name="Garcia R."/>
            <person name="Popoff A."/>
            <person name="Bader C.D."/>
            <person name="Loehr J."/>
            <person name="Walesch S."/>
            <person name="Walt C."/>
            <person name="Boldt J."/>
            <person name="Bunk B."/>
            <person name="Haeckl F.J.F.P.J."/>
            <person name="Gunesch A.P."/>
            <person name="Birkelbach J."/>
            <person name="Nuebel U."/>
            <person name="Pietschmann T."/>
            <person name="Bach T."/>
            <person name="Mueller R."/>
        </authorList>
    </citation>
    <scope>NUCLEOTIDE SEQUENCE</scope>
    <source>
        <strain evidence="4">MSr11367</strain>
    </source>
</reference>
<dbReference type="InterPro" id="IPR002397">
    <property type="entry name" value="Cyt_P450_B"/>
</dbReference>
<dbReference type="RefSeq" id="WP_394839206.1">
    <property type="nucleotide sequence ID" value="NZ_CP089929.1"/>
</dbReference>
<name>A0ABZ2LF19_9BACT</name>
<gene>
    <name evidence="4" type="ORF">LVJ94_20165</name>
</gene>
<evidence type="ECO:0000256" key="2">
    <source>
        <dbReference type="RuleBase" id="RU000461"/>
    </source>
</evidence>
<evidence type="ECO:0000256" key="1">
    <source>
        <dbReference type="ARBA" id="ARBA00010617"/>
    </source>
</evidence>
<dbReference type="PANTHER" id="PTHR46696">
    <property type="entry name" value="P450, PUTATIVE (EUROFUNG)-RELATED"/>
    <property type="match status" value="1"/>
</dbReference>
<comment type="similarity">
    <text evidence="1 2">Belongs to the cytochrome P450 family.</text>
</comment>
<accession>A0ABZ2LF19</accession>
<dbReference type="Pfam" id="PF00067">
    <property type="entry name" value="p450"/>
    <property type="match status" value="1"/>
</dbReference>
<sequence>MLAPISERPSSGPVSISDERDGPPSRDPFNPFTAAFRRDPYPFYRRIRALDPVHWSFVGVWMVTRHADILRILKDPARFSSQLSLWDRYQSNPKFRSLTGEPTPCAAVSEQMMIFRDPPSQTRLRRLVQQAFSPRVVQTMRPWIESYVDRLLDEAERDFSRGHIDIIGDLAWPLPVGVISEMLGVPQADRDFIRLLSRRFAPAFAPMTPGPAMDAANEACAQFVAYFRDLAQERRKCLGPDLLSALLVAEDTGDRLTQAEVISNCFLLFFAGHETTVNLIGNGVNALLRNRDQFERLQKDPGLVPNAIEELLRYDSPFQIVYRNAVETVEIGGRTIQKGEQIFVFLGSANRDEEIYPRPDVLDVTRQGISPLPHVGFGHGIHFCLGAALGRLEAHAALSALLRRYPRLDIVDSVPQWGDNILLRGLRALPVKL</sequence>
<dbReference type="SUPFAM" id="SSF48264">
    <property type="entry name" value="Cytochrome P450"/>
    <property type="match status" value="1"/>
</dbReference>
<dbReference type="CDD" id="cd20625">
    <property type="entry name" value="CYP164-like"/>
    <property type="match status" value="1"/>
</dbReference>
<evidence type="ECO:0000256" key="3">
    <source>
        <dbReference type="SAM" id="MobiDB-lite"/>
    </source>
</evidence>
<keyword evidence="2" id="KW-0349">Heme</keyword>
<dbReference type="PANTHER" id="PTHR46696:SF1">
    <property type="entry name" value="CYTOCHROME P450 YJIB-RELATED"/>
    <property type="match status" value="1"/>
</dbReference>
<dbReference type="InterPro" id="IPR017972">
    <property type="entry name" value="Cyt_P450_CS"/>
</dbReference>
<dbReference type="PRINTS" id="PR00359">
    <property type="entry name" value="BP450"/>
</dbReference>
<dbReference type="EMBL" id="CP089983">
    <property type="protein sequence ID" value="WXB09534.1"/>
    <property type="molecule type" value="Genomic_DNA"/>
</dbReference>
<evidence type="ECO:0000313" key="5">
    <source>
        <dbReference type="Proteomes" id="UP001374803"/>
    </source>
</evidence>
<keyword evidence="2" id="KW-0408">Iron</keyword>
<organism evidence="4 5">
    <name type="scientific">Pendulispora rubella</name>
    <dbReference type="NCBI Taxonomy" id="2741070"/>
    <lineage>
        <taxon>Bacteria</taxon>
        <taxon>Pseudomonadati</taxon>
        <taxon>Myxococcota</taxon>
        <taxon>Myxococcia</taxon>
        <taxon>Myxococcales</taxon>
        <taxon>Sorangiineae</taxon>
        <taxon>Pendulisporaceae</taxon>
        <taxon>Pendulispora</taxon>
    </lineage>
</organism>